<organism evidence="8 9">
    <name type="scientific">Gilliamella apis</name>
    <dbReference type="NCBI Taxonomy" id="1970738"/>
    <lineage>
        <taxon>Bacteria</taxon>
        <taxon>Pseudomonadati</taxon>
        <taxon>Pseudomonadota</taxon>
        <taxon>Gammaproteobacteria</taxon>
        <taxon>Orbales</taxon>
        <taxon>Orbaceae</taxon>
        <taxon>Gilliamella</taxon>
    </lineage>
</organism>
<comment type="similarity">
    <text evidence="2">Belongs to the DoxX family.</text>
</comment>
<evidence type="ECO:0000256" key="5">
    <source>
        <dbReference type="ARBA" id="ARBA00022989"/>
    </source>
</evidence>
<evidence type="ECO:0008006" key="10">
    <source>
        <dbReference type="Google" id="ProtNLM"/>
    </source>
</evidence>
<keyword evidence="4 7" id="KW-0812">Transmembrane</keyword>
<dbReference type="InterPro" id="IPR051907">
    <property type="entry name" value="DoxX-like_oxidoreductase"/>
</dbReference>
<dbReference type="Proteomes" id="UP000194968">
    <property type="component" value="Unassembled WGS sequence"/>
</dbReference>
<dbReference type="PANTHER" id="PTHR33452:SF1">
    <property type="entry name" value="INNER MEMBRANE PROTEIN YPHA-RELATED"/>
    <property type="match status" value="1"/>
</dbReference>
<dbReference type="AlphaFoldDB" id="A0A242NTU2"/>
<feature type="transmembrane region" description="Helical" evidence="7">
    <location>
        <begin position="44"/>
        <end position="66"/>
    </location>
</feature>
<comment type="caution">
    <text evidence="8">The sequence shown here is derived from an EMBL/GenBank/DDBJ whole genome shotgun (WGS) entry which is preliminary data.</text>
</comment>
<dbReference type="GO" id="GO:0005886">
    <property type="term" value="C:plasma membrane"/>
    <property type="evidence" value="ECO:0007669"/>
    <property type="project" value="UniProtKB-SubCell"/>
</dbReference>
<dbReference type="InterPro" id="IPR032808">
    <property type="entry name" value="DoxX"/>
</dbReference>
<dbReference type="PANTHER" id="PTHR33452">
    <property type="entry name" value="OXIDOREDUCTASE CATD-RELATED"/>
    <property type="match status" value="1"/>
</dbReference>
<keyword evidence="6 7" id="KW-0472">Membrane</keyword>
<evidence type="ECO:0000256" key="7">
    <source>
        <dbReference type="SAM" id="Phobius"/>
    </source>
</evidence>
<evidence type="ECO:0000256" key="6">
    <source>
        <dbReference type="ARBA" id="ARBA00023136"/>
    </source>
</evidence>
<protein>
    <recommendedName>
        <fullName evidence="10">DoxX family protein</fullName>
    </recommendedName>
</protein>
<evidence type="ECO:0000256" key="1">
    <source>
        <dbReference type="ARBA" id="ARBA00004651"/>
    </source>
</evidence>
<proteinExistence type="inferred from homology"/>
<gene>
    <name evidence="8" type="ORF">B6D06_07485</name>
</gene>
<evidence type="ECO:0000256" key="2">
    <source>
        <dbReference type="ARBA" id="ARBA00006679"/>
    </source>
</evidence>
<dbReference type="RefSeq" id="WP_086320708.1">
    <property type="nucleotide sequence ID" value="NZ_NASD01000016.1"/>
</dbReference>
<comment type="subcellular location">
    <subcellularLocation>
        <location evidence="1">Cell membrane</location>
        <topology evidence="1">Multi-pass membrane protein</topology>
    </subcellularLocation>
</comment>
<dbReference type="OrthoDB" id="5382961at2"/>
<evidence type="ECO:0000313" key="9">
    <source>
        <dbReference type="Proteomes" id="UP000194968"/>
    </source>
</evidence>
<reference evidence="8 9" key="1">
    <citation type="submission" date="2017-03" db="EMBL/GenBank/DDBJ databases">
        <title>Comparative genomics of honeybee gut symbionts reveal geographically distinct and subgroup specific antibiotic resistance.</title>
        <authorList>
            <person name="Ludvigsen J."/>
            <person name="Porcellato D."/>
            <person name="Labee-Lund T.M."/>
            <person name="Amdam G.V."/>
            <person name="Rudi K."/>
        </authorList>
    </citation>
    <scope>NUCLEOTIDE SEQUENCE [LARGE SCALE GENOMIC DNA]</scope>
    <source>
        <strain evidence="8 9">A-4-12</strain>
    </source>
</reference>
<dbReference type="Pfam" id="PF07681">
    <property type="entry name" value="DoxX"/>
    <property type="match status" value="1"/>
</dbReference>
<feature type="transmembrane region" description="Helical" evidence="7">
    <location>
        <begin position="12"/>
        <end position="32"/>
    </location>
</feature>
<feature type="transmembrane region" description="Helical" evidence="7">
    <location>
        <begin position="103"/>
        <end position="121"/>
    </location>
</feature>
<dbReference type="EMBL" id="NASK01000097">
    <property type="protein sequence ID" value="OTQ49196.1"/>
    <property type="molecule type" value="Genomic_DNA"/>
</dbReference>
<evidence type="ECO:0000256" key="4">
    <source>
        <dbReference type="ARBA" id="ARBA00022692"/>
    </source>
</evidence>
<sequence length="138" mass="15159">MREYQTDVAAFVLRIALGMMFLAHGFTKLLVLTPEGTAEYFHTLGFPGFFSYIVIIFEIGGGALLLLGILTRAVALIAFFQLAIITIVHWTNGWSFTNPGGGWEYPAFMSLTAFSLALLGTGRFSVLAGKKYPQITQQ</sequence>
<feature type="transmembrane region" description="Helical" evidence="7">
    <location>
        <begin position="73"/>
        <end position="91"/>
    </location>
</feature>
<evidence type="ECO:0000313" key="8">
    <source>
        <dbReference type="EMBL" id="OTQ49196.1"/>
    </source>
</evidence>
<keyword evidence="5 7" id="KW-1133">Transmembrane helix</keyword>
<name>A0A242NTU2_9GAMM</name>
<keyword evidence="3" id="KW-1003">Cell membrane</keyword>
<evidence type="ECO:0000256" key="3">
    <source>
        <dbReference type="ARBA" id="ARBA00022475"/>
    </source>
</evidence>
<accession>A0A242NTU2</accession>